<dbReference type="AlphaFoldDB" id="A0A452IUX0"/>
<dbReference type="PANTHER" id="PTHR23011">
    <property type="entry name" value="CYCLIC NUCLEOTIDE-BINDING DOMAIN CONTAINING PROTEIN"/>
    <property type="match status" value="1"/>
</dbReference>
<dbReference type="InterPro" id="IPR014710">
    <property type="entry name" value="RmlC-like_jellyroll"/>
</dbReference>
<reference evidence="2" key="3">
    <citation type="submission" date="2025-09" db="UniProtKB">
        <authorList>
            <consortium name="Ensembl"/>
        </authorList>
    </citation>
    <scope>IDENTIFICATION</scope>
</reference>
<dbReference type="PROSITE" id="PS50042">
    <property type="entry name" value="CNMP_BINDING_3"/>
    <property type="match status" value="1"/>
</dbReference>
<dbReference type="InterPro" id="IPR000595">
    <property type="entry name" value="cNMP-bd_dom"/>
</dbReference>
<dbReference type="STRING" id="38772.ENSGAGP00000031670"/>
<evidence type="ECO:0000259" key="1">
    <source>
        <dbReference type="PROSITE" id="PS50042"/>
    </source>
</evidence>
<evidence type="ECO:0000313" key="3">
    <source>
        <dbReference type="Proteomes" id="UP000291020"/>
    </source>
</evidence>
<sequence>MKQLAIKMLLDTETRKASILASLQALGEDSANGRKRKNHRRKLISSPSPTMCGCLPPGKLLHGSKSDRIFQRGNLTGSLALERVRLTKAKLGKRFQIPKGKGDSRWALSQSLQEIMSSAQEDQACFQPNLLFRFQKAAKSIVMLCLLYREHHLLANLNYGIERVKRWKSQSNYMEQSKEEILFDVTLFRAKKQSRVSERAIHILHQCPQERSEKDISYILITLQPVKAFGNYSTMIQKKVAKAGWYSRYESCQVMIQQGYAPHSFYICLSGSATVIKRNNDSGQVKPAWFFSRGDAFGDREIINGDYWQTTVIIQEPAEFLCIDREDFIKIFLSGGKKVFGDPEQMLFLRSLHYFKGWPINLLEDNPGKCIVCHYRRGTIILRNSNVTEWIYIVKEVSIYKASMELGDLGRCCWVMVIFKLPFMYLKGSCSVLKIFKDDSCLSNRAPVNRIMEAEAGIHKSLLTSRTETPVIIAIDTLLKGSVFGLLDFLFEDQPNLCVVSNGAECLKISKKFYLHHASKNLLQRLRKKERSYPSDAELKEQLQQEIQWQIFRKAALKSTVQQIELKRNLLQHCYMSKGLYPWCKN</sequence>
<dbReference type="PANTHER" id="PTHR23011:SF28">
    <property type="entry name" value="CYCLIC NUCLEOTIDE-BINDING DOMAIN CONTAINING PROTEIN"/>
    <property type="match status" value="1"/>
</dbReference>
<evidence type="ECO:0000313" key="2">
    <source>
        <dbReference type="Ensembl" id="ENSGAGP00000031670.1"/>
    </source>
</evidence>
<dbReference type="CDD" id="cd00038">
    <property type="entry name" value="CAP_ED"/>
    <property type="match status" value="1"/>
</dbReference>
<name>A0A452IUX0_9SAUR</name>
<reference evidence="3" key="1">
    <citation type="journal article" date="2017" name="PLoS ONE">
        <title>The Agassiz's desert tortoise genome provides a resource for the conservation of a threatened species.</title>
        <authorList>
            <person name="Tollis M."/>
            <person name="DeNardo D.F."/>
            <person name="Cornelius J.A."/>
            <person name="Dolby G.A."/>
            <person name="Edwards T."/>
            <person name="Henen B.T."/>
            <person name="Karl A.E."/>
            <person name="Murphy R.W."/>
            <person name="Kusumi K."/>
        </authorList>
    </citation>
    <scope>NUCLEOTIDE SEQUENCE [LARGE SCALE GENOMIC DNA]</scope>
</reference>
<keyword evidence="3" id="KW-1185">Reference proteome</keyword>
<reference evidence="2" key="2">
    <citation type="submission" date="2025-08" db="UniProtKB">
        <authorList>
            <consortium name="Ensembl"/>
        </authorList>
    </citation>
    <scope>IDENTIFICATION</scope>
</reference>
<dbReference type="SUPFAM" id="SSF51206">
    <property type="entry name" value="cAMP-binding domain-like"/>
    <property type="match status" value="2"/>
</dbReference>
<dbReference type="Proteomes" id="UP000291020">
    <property type="component" value="Unassembled WGS sequence"/>
</dbReference>
<organism evidence="2 3">
    <name type="scientific">Gopherus agassizii</name>
    <name type="common">Agassiz's desert tortoise</name>
    <dbReference type="NCBI Taxonomy" id="38772"/>
    <lineage>
        <taxon>Eukaryota</taxon>
        <taxon>Metazoa</taxon>
        <taxon>Chordata</taxon>
        <taxon>Craniata</taxon>
        <taxon>Vertebrata</taxon>
        <taxon>Euteleostomi</taxon>
        <taxon>Archelosauria</taxon>
        <taxon>Testudinata</taxon>
        <taxon>Testudines</taxon>
        <taxon>Cryptodira</taxon>
        <taxon>Durocryptodira</taxon>
        <taxon>Testudinoidea</taxon>
        <taxon>Testudinidae</taxon>
        <taxon>Gopherus</taxon>
    </lineage>
</organism>
<feature type="domain" description="Cyclic nucleotide-binding" evidence="1">
    <location>
        <begin position="228"/>
        <end position="332"/>
    </location>
</feature>
<dbReference type="Ensembl" id="ENSGAGT00000035919.1">
    <property type="protein sequence ID" value="ENSGAGP00000031670.1"/>
    <property type="gene ID" value="ENSGAGG00000022751.1"/>
</dbReference>
<proteinExistence type="predicted"/>
<dbReference type="Gene3D" id="2.60.120.10">
    <property type="entry name" value="Jelly Rolls"/>
    <property type="match status" value="2"/>
</dbReference>
<accession>A0A452IUX0</accession>
<dbReference type="InterPro" id="IPR018490">
    <property type="entry name" value="cNMP-bd_dom_sf"/>
</dbReference>
<protein>
    <recommendedName>
        <fullName evidence="1">Cyclic nucleotide-binding domain-containing protein</fullName>
    </recommendedName>
</protein>
<dbReference type="Pfam" id="PF00027">
    <property type="entry name" value="cNMP_binding"/>
    <property type="match status" value="1"/>
</dbReference>